<feature type="compositionally biased region" description="Basic and acidic residues" evidence="2">
    <location>
        <begin position="79"/>
        <end position="100"/>
    </location>
</feature>
<dbReference type="Pfam" id="PF00096">
    <property type="entry name" value="zf-C2H2"/>
    <property type="match status" value="1"/>
</dbReference>
<accession>A0AAF3FCS6</accession>
<sequence length="321" mass="35708">MDHFSSHPSCHPLIDPLRQSLLTSPTRSLLASKMWAPLLPFHVQNLLSATMHENHVPPMSVSSDADSCKTEPLLEADVSSEKEIESSDVEPLRDSDESTADRAASAAKRRVLCELCNKTFCDKGALKIHTSAVHLKEMHRCTVLGCGKEFSSRRSRNRHSMNTNPKLHMADSSVLTSPVAETPTPFHRLQRLHQLHSMSRAPLPFSLPSPSTLPSIFNPPSQIANQIHRVPSPSFGSDCFRDERLSGSSLKDLSQRQRKRKATETAEISPTERPVIPKPLPLSPMHGSSNPGMHLFLLHQILQASPQINHTVFNFLTQNKK</sequence>
<dbReference type="AlphaFoldDB" id="A0AAF3FCS6"/>
<dbReference type="PANTHER" id="PTHR15021">
    <property type="entry name" value="DISCONNECTED-RELATED"/>
    <property type="match status" value="1"/>
</dbReference>
<feature type="domain" description="C2H2-type" evidence="3">
    <location>
        <begin position="111"/>
        <end position="139"/>
    </location>
</feature>
<dbReference type="InterPro" id="IPR013087">
    <property type="entry name" value="Znf_C2H2_type"/>
</dbReference>
<dbReference type="InterPro" id="IPR040436">
    <property type="entry name" value="Disconnected-like"/>
</dbReference>
<evidence type="ECO:0000256" key="1">
    <source>
        <dbReference type="PROSITE-ProRule" id="PRU00042"/>
    </source>
</evidence>
<keyword evidence="1" id="KW-0479">Metal-binding</keyword>
<reference evidence="5" key="1">
    <citation type="submission" date="2024-02" db="UniProtKB">
        <authorList>
            <consortium name="WormBaseParasite"/>
        </authorList>
    </citation>
    <scope>IDENTIFICATION</scope>
</reference>
<feature type="domain" description="C2H2-type" evidence="3">
    <location>
        <begin position="139"/>
        <end position="173"/>
    </location>
</feature>
<evidence type="ECO:0000313" key="4">
    <source>
        <dbReference type="Proteomes" id="UP000887575"/>
    </source>
</evidence>
<keyword evidence="1" id="KW-0862">Zinc</keyword>
<dbReference type="Proteomes" id="UP000887575">
    <property type="component" value="Unassembled WGS sequence"/>
</dbReference>
<organism evidence="4 5">
    <name type="scientific">Mesorhabditis belari</name>
    <dbReference type="NCBI Taxonomy" id="2138241"/>
    <lineage>
        <taxon>Eukaryota</taxon>
        <taxon>Metazoa</taxon>
        <taxon>Ecdysozoa</taxon>
        <taxon>Nematoda</taxon>
        <taxon>Chromadorea</taxon>
        <taxon>Rhabditida</taxon>
        <taxon>Rhabditina</taxon>
        <taxon>Rhabditomorpha</taxon>
        <taxon>Rhabditoidea</taxon>
        <taxon>Rhabditidae</taxon>
        <taxon>Mesorhabditinae</taxon>
        <taxon>Mesorhabditis</taxon>
    </lineage>
</organism>
<dbReference type="PANTHER" id="PTHR15021:SF0">
    <property type="entry name" value="DISCO-RELATED, ISOFORM A-RELATED"/>
    <property type="match status" value="1"/>
</dbReference>
<dbReference type="WBParaSite" id="MBELARI_LOCUS4774">
    <property type="protein sequence ID" value="MBELARI_LOCUS4774"/>
    <property type="gene ID" value="MBELARI_LOCUS4774"/>
</dbReference>
<protein>
    <recommendedName>
        <fullName evidence="3">C2H2-type domain-containing protein</fullName>
    </recommendedName>
</protein>
<feature type="region of interest" description="Disordered" evidence="2">
    <location>
        <begin position="246"/>
        <end position="279"/>
    </location>
</feature>
<name>A0AAF3FCS6_9BILA</name>
<dbReference type="PROSITE" id="PS50157">
    <property type="entry name" value="ZINC_FINGER_C2H2_2"/>
    <property type="match status" value="2"/>
</dbReference>
<proteinExistence type="predicted"/>
<dbReference type="SMART" id="SM00355">
    <property type="entry name" value="ZnF_C2H2"/>
    <property type="match status" value="2"/>
</dbReference>
<feature type="region of interest" description="Disordered" evidence="2">
    <location>
        <begin position="74"/>
        <end position="101"/>
    </location>
</feature>
<dbReference type="Gene3D" id="3.30.160.60">
    <property type="entry name" value="Classic Zinc Finger"/>
    <property type="match status" value="1"/>
</dbReference>
<dbReference type="GO" id="GO:0005634">
    <property type="term" value="C:nucleus"/>
    <property type="evidence" value="ECO:0007669"/>
    <property type="project" value="TreeGrafter"/>
</dbReference>
<dbReference type="GO" id="GO:0008270">
    <property type="term" value="F:zinc ion binding"/>
    <property type="evidence" value="ECO:0007669"/>
    <property type="project" value="UniProtKB-KW"/>
</dbReference>
<dbReference type="GO" id="GO:0006355">
    <property type="term" value="P:regulation of DNA-templated transcription"/>
    <property type="evidence" value="ECO:0007669"/>
    <property type="project" value="TreeGrafter"/>
</dbReference>
<dbReference type="PROSITE" id="PS00028">
    <property type="entry name" value="ZINC_FINGER_C2H2_1"/>
    <property type="match status" value="1"/>
</dbReference>
<evidence type="ECO:0000259" key="3">
    <source>
        <dbReference type="PROSITE" id="PS50157"/>
    </source>
</evidence>
<keyword evidence="1" id="KW-0863">Zinc-finger</keyword>
<dbReference type="InterPro" id="IPR036236">
    <property type="entry name" value="Znf_C2H2_sf"/>
</dbReference>
<keyword evidence="4" id="KW-1185">Reference proteome</keyword>
<evidence type="ECO:0000313" key="5">
    <source>
        <dbReference type="WBParaSite" id="MBELARI_LOCUS4774"/>
    </source>
</evidence>
<evidence type="ECO:0000256" key="2">
    <source>
        <dbReference type="SAM" id="MobiDB-lite"/>
    </source>
</evidence>
<dbReference type="SUPFAM" id="SSF57667">
    <property type="entry name" value="beta-beta-alpha zinc fingers"/>
    <property type="match status" value="1"/>
</dbReference>